<feature type="domain" description="DNA/RNA-binding protein Alba-like" evidence="4">
    <location>
        <begin position="13"/>
        <end position="72"/>
    </location>
</feature>
<evidence type="ECO:0000256" key="1">
    <source>
        <dbReference type="ARBA" id="ARBA00004123"/>
    </source>
</evidence>
<evidence type="ECO:0000256" key="3">
    <source>
        <dbReference type="ARBA" id="ARBA00023242"/>
    </source>
</evidence>
<dbReference type="Proteomes" id="UP001159363">
    <property type="component" value="Chromosome 6"/>
</dbReference>
<evidence type="ECO:0000313" key="6">
    <source>
        <dbReference type="Proteomes" id="UP001159363"/>
    </source>
</evidence>
<gene>
    <name evidence="5" type="ORF">PR048_019997</name>
</gene>
<dbReference type="InterPro" id="IPR051958">
    <property type="entry name" value="Alba-like_NAB"/>
</dbReference>
<name>A0ABQ9H522_9NEOP</name>
<comment type="caution">
    <text evidence="5">The sequence shown here is derived from an EMBL/GenBank/DDBJ whole genome shotgun (WGS) entry which is preliminary data.</text>
</comment>
<dbReference type="Gene3D" id="3.30.110.20">
    <property type="entry name" value="Alba-like domain"/>
    <property type="match status" value="1"/>
</dbReference>
<evidence type="ECO:0000313" key="5">
    <source>
        <dbReference type="EMBL" id="KAJ8879389.1"/>
    </source>
</evidence>
<evidence type="ECO:0000256" key="2">
    <source>
        <dbReference type="ARBA" id="ARBA00008018"/>
    </source>
</evidence>
<accession>A0ABQ9H522</accession>
<comment type="subcellular location">
    <subcellularLocation>
        <location evidence="1">Nucleus</location>
    </subcellularLocation>
</comment>
<evidence type="ECO:0000259" key="4">
    <source>
        <dbReference type="Pfam" id="PF01918"/>
    </source>
</evidence>
<dbReference type="InterPro" id="IPR002775">
    <property type="entry name" value="DNA/RNA-bd_Alba-like"/>
</dbReference>
<organism evidence="5 6">
    <name type="scientific">Dryococelus australis</name>
    <dbReference type="NCBI Taxonomy" id="614101"/>
    <lineage>
        <taxon>Eukaryota</taxon>
        <taxon>Metazoa</taxon>
        <taxon>Ecdysozoa</taxon>
        <taxon>Arthropoda</taxon>
        <taxon>Hexapoda</taxon>
        <taxon>Insecta</taxon>
        <taxon>Pterygota</taxon>
        <taxon>Neoptera</taxon>
        <taxon>Polyneoptera</taxon>
        <taxon>Phasmatodea</taxon>
        <taxon>Verophasmatodea</taxon>
        <taxon>Anareolatae</taxon>
        <taxon>Phasmatidae</taxon>
        <taxon>Eurycanthinae</taxon>
        <taxon>Dryococelus</taxon>
    </lineage>
</organism>
<comment type="similarity">
    <text evidence="2">Belongs to the histone-like Alba family.</text>
</comment>
<keyword evidence="3" id="KW-0539">Nucleus</keyword>
<dbReference type="InterPro" id="IPR036882">
    <property type="entry name" value="Alba-like_dom_sf"/>
</dbReference>
<dbReference type="SUPFAM" id="SSF82704">
    <property type="entry name" value="AlbA-like"/>
    <property type="match status" value="1"/>
</dbReference>
<sequence length="80" mass="8865">MHCGCDSHSADCVQVTGGSKMRNVLGYALKVFKNETNIVWSGSGPAVGKTVSCVEIMKRRFKNVHQITKICYRKYALPLC</sequence>
<proteinExistence type="inferred from homology"/>
<dbReference type="PANTHER" id="PTHR13516">
    <property type="entry name" value="RIBONUCLEASE P SUBUNIT P25"/>
    <property type="match status" value="1"/>
</dbReference>
<keyword evidence="6" id="KW-1185">Reference proteome</keyword>
<dbReference type="Pfam" id="PF01918">
    <property type="entry name" value="Alba"/>
    <property type="match status" value="1"/>
</dbReference>
<dbReference type="EMBL" id="JARBHB010000007">
    <property type="protein sequence ID" value="KAJ8879389.1"/>
    <property type="molecule type" value="Genomic_DNA"/>
</dbReference>
<dbReference type="PANTHER" id="PTHR13516:SF4">
    <property type="entry name" value="FI09323P"/>
    <property type="match status" value="1"/>
</dbReference>
<reference evidence="5 6" key="1">
    <citation type="submission" date="2023-02" db="EMBL/GenBank/DDBJ databases">
        <title>LHISI_Scaffold_Assembly.</title>
        <authorList>
            <person name="Stuart O.P."/>
            <person name="Cleave R."/>
            <person name="Magrath M.J.L."/>
            <person name="Mikheyev A.S."/>
        </authorList>
    </citation>
    <scope>NUCLEOTIDE SEQUENCE [LARGE SCALE GENOMIC DNA]</scope>
    <source>
        <strain evidence="5">Daus_M_001</strain>
        <tissue evidence="5">Leg muscle</tissue>
    </source>
</reference>
<protein>
    <recommendedName>
        <fullName evidence="4">DNA/RNA-binding protein Alba-like domain-containing protein</fullName>
    </recommendedName>
</protein>